<reference evidence="1 2" key="1">
    <citation type="journal article" date="2011" name="Int. J. Syst. Evol. Microbiol.">
        <title>Zhongshania antarctica gen. nov., sp. nov. and Zhongshania guokunii sp. nov., gammaproteobacteria respectively isolated from coastal attached (fast) ice and surface seawater of the Antarctic.</title>
        <authorList>
            <person name="Li H.J."/>
            <person name="Zhang X.Y."/>
            <person name="Chen C.X."/>
            <person name="Zhang Y.J."/>
            <person name="Gao Z.M."/>
            <person name="Yu Y."/>
            <person name="Chen X.L."/>
            <person name="Chen B."/>
            <person name="Zhang Y.Z."/>
        </authorList>
    </citation>
    <scope>NUCLEOTIDE SEQUENCE [LARGE SCALE GENOMIC DNA]</scope>
    <source>
        <strain evidence="1 2">15-R06ZXC-3</strain>
    </source>
</reference>
<dbReference type="Proteomes" id="UP001557465">
    <property type="component" value="Unassembled WGS sequence"/>
</dbReference>
<organism evidence="1 2">
    <name type="scientific">Thioclava arctica</name>
    <dbReference type="NCBI Taxonomy" id="3238301"/>
    <lineage>
        <taxon>Bacteria</taxon>
        <taxon>Pseudomonadati</taxon>
        <taxon>Pseudomonadota</taxon>
        <taxon>Alphaproteobacteria</taxon>
        <taxon>Rhodobacterales</taxon>
        <taxon>Paracoccaceae</taxon>
        <taxon>Thioclava</taxon>
    </lineage>
</organism>
<gene>
    <name evidence="1" type="ORF">AB4874_10745</name>
</gene>
<comment type="caution">
    <text evidence="1">The sequence shown here is derived from an EMBL/GenBank/DDBJ whole genome shotgun (WGS) entry which is preliminary data.</text>
</comment>
<protein>
    <submittedName>
        <fullName evidence="1">Uncharacterized protein</fullName>
    </submittedName>
</protein>
<proteinExistence type="predicted"/>
<dbReference type="RefSeq" id="WP_368391978.1">
    <property type="nucleotide sequence ID" value="NZ_JBFRYC010000005.1"/>
</dbReference>
<evidence type="ECO:0000313" key="2">
    <source>
        <dbReference type="Proteomes" id="UP001557465"/>
    </source>
</evidence>
<evidence type="ECO:0000313" key="1">
    <source>
        <dbReference type="EMBL" id="MEX1662123.1"/>
    </source>
</evidence>
<dbReference type="EMBL" id="JBFRYC010000005">
    <property type="protein sequence ID" value="MEX1662123.1"/>
    <property type="molecule type" value="Genomic_DNA"/>
</dbReference>
<accession>A0ABV3TKN4</accession>
<name>A0ABV3TKN4_9RHOB</name>
<sequence length="135" mass="14635">MLIWLRGTGKNVPLNRIAKDEGFLALRIEDPEKDDFARQFTIAAKTALLRLSNVEKAKSLAIRGLRGVASFIATLKFSHGDVSVSVDPLPGYADTQHKGISRRCRLSAVGKFRGWQKLDRTAAIGVLTGNGSDAG</sequence>
<keyword evidence="2" id="KW-1185">Reference proteome</keyword>